<accession>A0A0A9GZY8</accession>
<proteinExistence type="predicted"/>
<dbReference type="EMBL" id="GBRH01167341">
    <property type="protein sequence ID" value="JAE30555.1"/>
    <property type="molecule type" value="Transcribed_RNA"/>
</dbReference>
<evidence type="ECO:0000313" key="1">
    <source>
        <dbReference type="EMBL" id="JAE30555.1"/>
    </source>
</evidence>
<reference evidence="1" key="2">
    <citation type="journal article" date="2015" name="Data Brief">
        <title>Shoot transcriptome of the giant reed, Arundo donax.</title>
        <authorList>
            <person name="Barrero R.A."/>
            <person name="Guerrero F.D."/>
            <person name="Moolhuijzen P."/>
            <person name="Goolsby J.A."/>
            <person name="Tidwell J."/>
            <person name="Bellgard S.E."/>
            <person name="Bellgard M.I."/>
        </authorList>
    </citation>
    <scope>NUCLEOTIDE SEQUENCE</scope>
    <source>
        <tissue evidence="1">Shoot tissue taken approximately 20 cm above the soil surface</tissue>
    </source>
</reference>
<reference evidence="1" key="1">
    <citation type="submission" date="2014-09" db="EMBL/GenBank/DDBJ databases">
        <authorList>
            <person name="Magalhaes I.L.F."/>
            <person name="Oliveira U."/>
            <person name="Santos F.R."/>
            <person name="Vidigal T.H.D.A."/>
            <person name="Brescovit A.D."/>
            <person name="Santos A.J."/>
        </authorList>
    </citation>
    <scope>NUCLEOTIDE SEQUENCE</scope>
    <source>
        <tissue evidence="1">Shoot tissue taken approximately 20 cm above the soil surface</tissue>
    </source>
</reference>
<name>A0A0A9GZY8_ARUDO</name>
<protein>
    <submittedName>
        <fullName evidence="1">Uncharacterized protein</fullName>
    </submittedName>
</protein>
<organism evidence="1">
    <name type="scientific">Arundo donax</name>
    <name type="common">Giant reed</name>
    <name type="synonym">Donax arundinaceus</name>
    <dbReference type="NCBI Taxonomy" id="35708"/>
    <lineage>
        <taxon>Eukaryota</taxon>
        <taxon>Viridiplantae</taxon>
        <taxon>Streptophyta</taxon>
        <taxon>Embryophyta</taxon>
        <taxon>Tracheophyta</taxon>
        <taxon>Spermatophyta</taxon>
        <taxon>Magnoliopsida</taxon>
        <taxon>Liliopsida</taxon>
        <taxon>Poales</taxon>
        <taxon>Poaceae</taxon>
        <taxon>PACMAD clade</taxon>
        <taxon>Arundinoideae</taxon>
        <taxon>Arundineae</taxon>
        <taxon>Arundo</taxon>
    </lineage>
</organism>
<sequence length="102" mass="11505">MFIITTTYGSREILANHGEPNPLSYTGNVWYQVNQTLQLCLPCSAELGYSLSLPNKASKGECEWGHVRLTSARAQFRESIVLLILKSKRILLHGIMSRLIEK</sequence>
<dbReference type="AlphaFoldDB" id="A0A0A9GZY8"/>